<evidence type="ECO:0000313" key="1">
    <source>
        <dbReference type="EMBL" id="MED3561316.1"/>
    </source>
</evidence>
<protein>
    <submittedName>
        <fullName evidence="1">DUF2642 domain-containing protein</fullName>
    </submittedName>
</protein>
<gene>
    <name evidence="1" type="ORF">P4447_01975</name>
</gene>
<dbReference type="EMBL" id="JARMQG010000014">
    <property type="protein sequence ID" value="MED3561316.1"/>
    <property type="molecule type" value="Genomic_DNA"/>
</dbReference>
<name>A0ABU6N520_9BACI</name>
<keyword evidence="2" id="KW-1185">Reference proteome</keyword>
<dbReference type="Proteomes" id="UP001330749">
    <property type="component" value="Unassembled WGS sequence"/>
</dbReference>
<comment type="caution">
    <text evidence="1">The sequence shown here is derived from an EMBL/GenBank/DDBJ whole genome shotgun (WGS) entry which is preliminary data.</text>
</comment>
<organism evidence="1 2">
    <name type="scientific">Bacillus xiapuensis</name>
    <dbReference type="NCBI Taxonomy" id="2014075"/>
    <lineage>
        <taxon>Bacteria</taxon>
        <taxon>Bacillati</taxon>
        <taxon>Bacillota</taxon>
        <taxon>Bacilli</taxon>
        <taxon>Bacillales</taxon>
        <taxon>Bacillaceae</taxon>
        <taxon>Bacillus</taxon>
    </lineage>
</organism>
<accession>A0ABU6N520</accession>
<evidence type="ECO:0000313" key="2">
    <source>
        <dbReference type="Proteomes" id="UP001330749"/>
    </source>
</evidence>
<proteinExistence type="predicted"/>
<dbReference type="RefSeq" id="WP_327966167.1">
    <property type="nucleotide sequence ID" value="NZ_JARMQG010000014.1"/>
</dbReference>
<reference evidence="1 2" key="1">
    <citation type="submission" date="2023-03" db="EMBL/GenBank/DDBJ databases">
        <title>Bacillus Genome Sequencing.</title>
        <authorList>
            <person name="Dunlap C."/>
        </authorList>
    </citation>
    <scope>NUCLEOTIDE SEQUENCE [LARGE SCALE GENOMIC DNA]</scope>
    <source>
        <strain evidence="1 2">B-14544</strain>
    </source>
</reference>
<sequence>MNDFNELLGKTIEIEISGGSFHIGVLVDSGLDILVIYNGIAHSFLYIPVVHIQRLKEVSIEEDYYESPPTEKPIEIDAQSISYRKILNNAKGRFVQVYVTGNKSIHGYLTSIMNDYFVFHSPAYKTMFISMQHVKWLIPYPENATPYNLSKENIPLVPASAPLARTFEEQLKKLENQMVILDGGDHPEKIGLLQKVRNNKLTIVTAERETVYRNLEHTKTIQLP</sequence>